<evidence type="ECO:0000256" key="1">
    <source>
        <dbReference type="ARBA" id="ARBA00006133"/>
    </source>
</evidence>
<dbReference type="Pfam" id="PF10193">
    <property type="entry name" value="Telomere_reg-2"/>
    <property type="match status" value="1"/>
</dbReference>
<dbReference type="WBParaSite" id="EVEC_0000599101-mRNA-1">
    <property type="protein sequence ID" value="EVEC_0000599101-mRNA-1"/>
    <property type="gene ID" value="EVEC_0000599101"/>
</dbReference>
<evidence type="ECO:0000256" key="2">
    <source>
        <dbReference type="SAM" id="MobiDB-lite"/>
    </source>
</evidence>
<dbReference type="Gene3D" id="1.25.40.720">
    <property type="entry name" value="Telomere length regulation protein 2, C-terminal domain"/>
    <property type="match status" value="1"/>
</dbReference>
<dbReference type="InterPro" id="IPR019337">
    <property type="entry name" value="Telomere_length_regulation_dom"/>
</dbReference>
<dbReference type="InterPro" id="IPR038528">
    <property type="entry name" value="TEL2_C_sf"/>
</dbReference>
<dbReference type="InterPro" id="IPR051970">
    <property type="entry name" value="TEL2_Regulation"/>
</dbReference>
<proteinExistence type="inferred from homology"/>
<dbReference type="PANTHER" id="PTHR15830:SF10">
    <property type="entry name" value="TELOMERE LENGTH REGULATION PROTEIN TEL2 HOMOLOG"/>
    <property type="match status" value="1"/>
</dbReference>
<protein>
    <submittedName>
        <fullName evidence="6">Telomere_reg-2 domain-containing protein</fullName>
    </submittedName>
</protein>
<dbReference type="GO" id="GO:0042162">
    <property type="term" value="F:telomeric DNA binding"/>
    <property type="evidence" value="ECO:0007669"/>
    <property type="project" value="TreeGrafter"/>
</dbReference>
<evidence type="ECO:0000313" key="4">
    <source>
        <dbReference type="EMBL" id="VDD90851.1"/>
    </source>
</evidence>
<organism evidence="6">
    <name type="scientific">Enterobius vermicularis</name>
    <name type="common">Human pinworm</name>
    <dbReference type="NCBI Taxonomy" id="51028"/>
    <lineage>
        <taxon>Eukaryota</taxon>
        <taxon>Metazoa</taxon>
        <taxon>Ecdysozoa</taxon>
        <taxon>Nematoda</taxon>
        <taxon>Chromadorea</taxon>
        <taxon>Rhabditida</taxon>
        <taxon>Spirurina</taxon>
        <taxon>Oxyuridomorpha</taxon>
        <taxon>Oxyuroidea</taxon>
        <taxon>Oxyuridae</taxon>
        <taxon>Enterobius</taxon>
    </lineage>
</organism>
<feature type="domain" description="Telomere length regulation protein conserved" evidence="3">
    <location>
        <begin position="116"/>
        <end position="223"/>
    </location>
</feature>
<dbReference type="GO" id="GO:0051879">
    <property type="term" value="F:Hsp90 protein binding"/>
    <property type="evidence" value="ECO:0007669"/>
    <property type="project" value="TreeGrafter"/>
</dbReference>
<feature type="region of interest" description="Disordered" evidence="2">
    <location>
        <begin position="95"/>
        <end position="114"/>
    </location>
</feature>
<gene>
    <name evidence="4" type="ORF">EVEC_LOCUS5602</name>
</gene>
<reference evidence="4 5" key="2">
    <citation type="submission" date="2018-10" db="EMBL/GenBank/DDBJ databases">
        <authorList>
            <consortium name="Pathogen Informatics"/>
        </authorList>
    </citation>
    <scope>NUCLEOTIDE SEQUENCE [LARGE SCALE GENOMIC DNA]</scope>
</reference>
<evidence type="ECO:0000259" key="3">
    <source>
        <dbReference type="Pfam" id="PF10193"/>
    </source>
</evidence>
<evidence type="ECO:0000313" key="5">
    <source>
        <dbReference type="Proteomes" id="UP000274131"/>
    </source>
</evidence>
<accession>A0A0N4V6U2</accession>
<sequence>MRRRYRGMYIAELLTKSLSLGELTFEYPEEAPFYIKDLKEIVDGRAGRNEAKVDLENPDDEVCRQDYVSTDDISVAETGDVIDSDDEDFPAYEIPESERNLKREDGDEGQKPVQSPHYIRDCLEDLNEQESYAKFEAAFGVLNSLIRSRALAYDEIAPVLVKRLIFLTDRYRTENFQERRLEMVVSCLVMSPQLVSVAADIMFSRSCSMFGRYLILEAITKAAAEISNSGDKSHFDVTLTSNEKSSPEPKFWQKIIEERVAAKTKYNAKNSKPQKLRKNNFCDLASSFFYPLAAIEQYREHLDLLNRDYNLLAKILFVLANIVCCAGNCAPSLRMSKTLNDYAFPLQRHKEAVVRQAVLYCYCSICTTLSAPVLVQFFSASELYGTKNAMCILKIQNSVLKISAKIKIDALVGWFHYARNTGETDPSVSCREMAKCASSIVADKISETEFSQL</sequence>
<evidence type="ECO:0000313" key="6">
    <source>
        <dbReference type="WBParaSite" id="EVEC_0000599101-mRNA-1"/>
    </source>
</evidence>
<dbReference type="GO" id="GO:0051083">
    <property type="term" value="P:'de novo' cotranslational protein folding"/>
    <property type="evidence" value="ECO:0007669"/>
    <property type="project" value="TreeGrafter"/>
</dbReference>
<dbReference type="GO" id="GO:0005829">
    <property type="term" value="C:cytosol"/>
    <property type="evidence" value="ECO:0007669"/>
    <property type="project" value="TreeGrafter"/>
</dbReference>
<dbReference type="PANTHER" id="PTHR15830">
    <property type="entry name" value="TELOMERE LENGTH REGULATION PROTEIN TEL2 FAMILY MEMBER"/>
    <property type="match status" value="1"/>
</dbReference>
<feature type="compositionally biased region" description="Basic and acidic residues" evidence="2">
    <location>
        <begin position="96"/>
        <end position="110"/>
    </location>
</feature>
<dbReference type="EMBL" id="UXUI01008215">
    <property type="protein sequence ID" value="VDD90851.1"/>
    <property type="molecule type" value="Genomic_DNA"/>
</dbReference>
<dbReference type="STRING" id="51028.A0A0N4V6U2"/>
<dbReference type="AlphaFoldDB" id="A0A0N4V6U2"/>
<comment type="similarity">
    <text evidence="1">Belongs to the TEL2 family.</text>
</comment>
<dbReference type="OrthoDB" id="10258062at2759"/>
<dbReference type="Proteomes" id="UP000274131">
    <property type="component" value="Unassembled WGS sequence"/>
</dbReference>
<reference evidence="6" key="1">
    <citation type="submission" date="2017-02" db="UniProtKB">
        <authorList>
            <consortium name="WormBaseParasite"/>
        </authorList>
    </citation>
    <scope>IDENTIFICATION</scope>
</reference>
<keyword evidence="5" id="KW-1185">Reference proteome</keyword>
<name>A0A0N4V6U2_ENTVE</name>